<evidence type="ECO:0000259" key="6">
    <source>
        <dbReference type="PROSITE" id="PS52004"/>
    </source>
</evidence>
<dbReference type="Gene3D" id="3.40.50.720">
    <property type="entry name" value="NAD(P)-binding Rossmann-like Domain"/>
    <property type="match status" value="2"/>
</dbReference>
<dbReference type="PROSITE" id="PS52004">
    <property type="entry name" value="KS3_2"/>
    <property type="match status" value="1"/>
</dbReference>
<dbReference type="Gene3D" id="3.10.129.110">
    <property type="entry name" value="Polyketide synthase dehydratase"/>
    <property type="match status" value="1"/>
</dbReference>
<dbReference type="InterPro" id="IPR057326">
    <property type="entry name" value="KR_dom"/>
</dbReference>
<dbReference type="InterPro" id="IPR042104">
    <property type="entry name" value="PKS_dehydratase_sf"/>
</dbReference>
<evidence type="ECO:0000256" key="5">
    <source>
        <dbReference type="SAM" id="MobiDB-lite"/>
    </source>
</evidence>
<feature type="compositionally biased region" description="Polar residues" evidence="5">
    <location>
        <begin position="1663"/>
        <end position="1672"/>
    </location>
</feature>
<evidence type="ECO:0000313" key="9">
    <source>
        <dbReference type="Proteomes" id="UP000756710"/>
    </source>
</evidence>
<dbReference type="GO" id="GO:0005737">
    <property type="term" value="C:cytoplasm"/>
    <property type="evidence" value="ECO:0007669"/>
    <property type="project" value="TreeGrafter"/>
</dbReference>
<dbReference type="GO" id="GO:0071770">
    <property type="term" value="P:DIM/DIP cell wall layer assembly"/>
    <property type="evidence" value="ECO:0007669"/>
    <property type="project" value="TreeGrafter"/>
</dbReference>
<dbReference type="EMBL" id="LK022848">
    <property type="protein sequence ID" value="CDR13855.1"/>
    <property type="molecule type" value="Genomic_DNA"/>
</dbReference>
<dbReference type="Proteomes" id="UP000756710">
    <property type="component" value="Unassembled WGS sequence"/>
</dbReference>
<name>A0A061A0Q4_9ACTN</name>
<evidence type="ECO:0000256" key="3">
    <source>
        <dbReference type="ARBA" id="ARBA00023002"/>
    </source>
</evidence>
<dbReference type="SMR" id="A0A061A0Q4"/>
<dbReference type="Pfam" id="PF13561">
    <property type="entry name" value="adh_short_C2"/>
    <property type="match status" value="1"/>
</dbReference>
<dbReference type="PRINTS" id="PR00081">
    <property type="entry name" value="GDHRDH"/>
</dbReference>
<dbReference type="EMBL" id="JAGGLR010000002">
    <property type="protein sequence ID" value="MBP2060138.1"/>
    <property type="molecule type" value="Genomic_DNA"/>
</dbReference>
<dbReference type="InterPro" id="IPR016039">
    <property type="entry name" value="Thiolase-like"/>
</dbReference>
<dbReference type="GeneID" id="32473310"/>
<dbReference type="InterPro" id="IPR020841">
    <property type="entry name" value="PKS_Beta-ketoAc_synthase_dom"/>
</dbReference>
<protein>
    <submittedName>
        <fullName evidence="7">Beta-ketoacyl synthase</fullName>
    </submittedName>
    <submittedName>
        <fullName evidence="8">NAD(P)-dependent dehydrogenase (Short-subunit alcohol dehydrogenase family)/3-oxoacyl-(Acyl-carrier-protein) synthase</fullName>
    </submittedName>
</protein>
<dbReference type="SUPFAM" id="SSF53901">
    <property type="entry name" value="Thiolase-like"/>
    <property type="match status" value="3"/>
</dbReference>
<dbReference type="GO" id="GO:0016491">
    <property type="term" value="F:oxidoreductase activity"/>
    <property type="evidence" value="ECO:0007669"/>
    <property type="project" value="UniProtKB-KW"/>
</dbReference>
<keyword evidence="1" id="KW-0596">Phosphopantetheine</keyword>
<dbReference type="InterPro" id="IPR014031">
    <property type="entry name" value="Ketoacyl_synth_C"/>
</dbReference>
<evidence type="ECO:0000256" key="2">
    <source>
        <dbReference type="ARBA" id="ARBA00022553"/>
    </source>
</evidence>
<dbReference type="InterPro" id="IPR002347">
    <property type="entry name" value="SDR_fam"/>
</dbReference>
<dbReference type="SMART" id="SM00825">
    <property type="entry name" value="PKS_KS"/>
    <property type="match status" value="1"/>
</dbReference>
<sequence>MTSTENLRGRIALVTGAAKSLGADIVRRLAGSGAHVIVNYFHSVEQAKQLRAELEQAGHSCEFIRASVAKTSEIDRMFDLVQERHGGLDILINNAAGGAFLPLFDIDDTYWQRAWSTNVMAAYHCSRRAAELMAGRDGASILCLSSVGAHQPVPGYGPGGVTKAALESLVRYLALELVGQGIRVNTVLLGSVASEIVVNLDAPAATPGGPAEASELMSRTLSTPEAAKLIVHLLHEDAGFITGQTIVADGGISIGGMQGLRLHSRLADRVSRPARRQPVPAAAVTTTSAEASRPAPGQPAPASVTAPAQDRAPDPAPAPALDQAPETDPEAVAVVGLGLVLPGANNTAEFWDRLREGVLLSSEPSAFDLKHFWAPTREETDAFYVREAAYVHGFVPDPASIAEPDGNVGHPGWPRTTRWLRHCAVQALAGVHRRPADRWLATTTGIHDQTGLGPQGVVLGDEYRRMVREAIPAGQDGDWLAELADHAISAHYGGDGGDPKAYLPASVSRDALRGLIPDDSQHLTLDAACASGLFALDAAVKALREGSCDVALAGGTSVIEPIGFTLFCRAQGISMSGKIRPFDKAADGTLIGEGSIMLTLKSYARAVADGDRVLGVIRGTGLAADGRGKGIHAPATRGQELAIARAWADAGVEADDVDWVVAHGTGTPVGDEIELRSLLSRLGARKRACLLTSNKQVFGHTGVLAGLVSVAHALVALERGAVPGQPVVTDPHPLLEDGTRLTVPVRDAPWPTDGTRPRVVGVSSFGLGGADAHVVLSDRVPRAAPARRGGEAPADTERLVVVGWNTHLPGLDTAQVPAWLSGDGPPPEAGFGVPYPLPSPREVRIPPLTMRHMDPAHLMMLQALGPLLDQLGEPGVSLRPTTAVVVGATLPTTHNTRAALRVHAGECATTFDILPDPVQAQTLKEYLAKGMAEAKGVIPGDLNEDDFTGAVSCILSGRAANYYDFRGMGTSVYAHRDSAHTALDLALRQLRHRACDLALVGAVCQRPISGWDRHLDDLVPEGRSIAEGAAVLAVTRLSTAREHGLPVLGSLSTAVDTTDPGPPATPGHALPVLTDAGHTYLSLDALLAVLKAVATGADTVVTPAAAGSPPIRFTRPDGPNAHGPAQEEVDRAEPAQAADAEDFTGRRQTLRFVPTTPPRNGSATPSIPPGTIVITDAPDLAAAATGPDIAVWSPRPGLVAATHVPPEEAPGALAGLPFIPRHIRVLSRLPALDDGCVDGCDDGSDHGSDDAEAARMEDLQDLTFTTLQAALPALRAGGSLGALLLGAVPDDLPPPLSGLFTGLVRSVRAEVPQCGGVTLLSDAPDAASALDQLARAGTAQVPTHTLACRGGDWFTLAVADDHAPPPPAGAASLPPGAVVVAFGGARGITPELLHAIARTSDRPHVYVIGRTPLPETDDALPPQPEFIAAEHRRRPGASVGELRAAYEKAEARLEVRRTVRRLTELCGQDRVHHRVCDVLDAEATTAVLHEVVDRHGQIDLLINTVLDLRSRALHAKTLTDFRAVRATKATGYRNLKRALAGRPPRIWCNFSTLATLAPAPGDIDYCAVNEYLAYASAWAQRHGPVGHQELAILWSGWREVGVASSVTMRETLKRNQMDAYISTAQGCAQFLSAVTRPPAGGVAFFIREDERVLLARRGISTHGSRGISTHGSSGEPRIPAPEAPPPAPPDPSLTSPLLDGVLHRGKSWAVFTKTWDPHTLAERDGRWMRHHRVNGEYTLAGTFTLEAAAAAAAALCPGLVVTGFRGLICRTSITVRLAGPRRTVAVEARVTSRRRDGAEVAVRMTAHRIGKNGKVLRFNDLLCETTVVLADRYPVLAGPPDCSSHVPEPDFAMPVYSPDPPISLTGPFAGTSDYARGPDGNSARFGLDHAAWAPALAGMTVPAILLDAMVHLLLLPPRGDHPPLVGPMAGLDEVELGGPGNDCLLSAEHPAIRLHCDYATGDLTAVTGHGRVLARITGVTAHALDHSGELVRPRARVPQSPLS</sequence>
<reference evidence="7" key="1">
    <citation type="submission" date="2014-05" db="EMBL/GenBank/DDBJ databases">
        <authorList>
            <person name="Horn Fabian"/>
        </authorList>
    </citation>
    <scope>NUCLEOTIDE SEQUENCE</scope>
</reference>
<dbReference type="InterPro" id="IPR050091">
    <property type="entry name" value="PKS_NRPS_Biosynth_Enz"/>
</dbReference>
<comment type="similarity">
    <text evidence="4">Belongs to the thiolase-like superfamily. Beta-ketoacyl-ACP synthases family.</text>
</comment>
<dbReference type="InterPro" id="IPR014030">
    <property type="entry name" value="Ketoacyl_synth_N"/>
</dbReference>
<dbReference type="InterPro" id="IPR036291">
    <property type="entry name" value="NAD(P)-bd_dom_sf"/>
</dbReference>
<reference evidence="8 9" key="2">
    <citation type="submission" date="2021-03" db="EMBL/GenBank/DDBJ databases">
        <title>Genomic Encyclopedia of Type Strains, Phase IV (KMG-IV): sequencing the most valuable type-strain genomes for metagenomic binning, comparative biology and taxonomic classification.</title>
        <authorList>
            <person name="Goeker M."/>
        </authorList>
    </citation>
    <scope>NUCLEOTIDE SEQUENCE [LARGE SCALE GENOMIC DNA]</scope>
    <source>
        <strain evidence="8 9">DSM 41954</strain>
    </source>
</reference>
<dbReference type="Pfam" id="PF08659">
    <property type="entry name" value="KR"/>
    <property type="match status" value="1"/>
</dbReference>
<dbReference type="CDD" id="cd00833">
    <property type="entry name" value="PKS"/>
    <property type="match status" value="1"/>
</dbReference>
<feature type="region of interest" description="Disordered" evidence="5">
    <location>
        <begin position="269"/>
        <end position="326"/>
    </location>
</feature>
<dbReference type="PANTHER" id="PTHR43775">
    <property type="entry name" value="FATTY ACID SYNTHASE"/>
    <property type="match status" value="1"/>
</dbReference>
<dbReference type="PANTHER" id="PTHR43775:SF37">
    <property type="entry name" value="SI:DKEY-61P9.11"/>
    <property type="match status" value="1"/>
</dbReference>
<feature type="region of interest" description="Disordered" evidence="5">
    <location>
        <begin position="1663"/>
        <end position="1696"/>
    </location>
</feature>
<dbReference type="GO" id="GO:0004312">
    <property type="term" value="F:fatty acid synthase activity"/>
    <property type="evidence" value="ECO:0007669"/>
    <property type="project" value="TreeGrafter"/>
</dbReference>
<keyword evidence="4" id="KW-0808">Transferase</keyword>
<dbReference type="RefSeq" id="WP_044578466.1">
    <property type="nucleotide sequence ID" value="NZ_BAABDR010000055.1"/>
</dbReference>
<feature type="region of interest" description="Disordered" evidence="5">
    <location>
        <begin position="1102"/>
        <end position="1169"/>
    </location>
</feature>
<dbReference type="HOGENOM" id="CLU_233928_0_0_11"/>
<evidence type="ECO:0000256" key="1">
    <source>
        <dbReference type="ARBA" id="ARBA00022450"/>
    </source>
</evidence>
<evidence type="ECO:0000313" key="7">
    <source>
        <dbReference type="EMBL" id="CDR13855.1"/>
    </source>
</evidence>
<proteinExistence type="inferred from homology"/>
<keyword evidence="3" id="KW-0560">Oxidoreductase</keyword>
<keyword evidence="2" id="KW-0597">Phosphoprotein</keyword>
<dbReference type="GO" id="GO:0006633">
    <property type="term" value="P:fatty acid biosynthetic process"/>
    <property type="evidence" value="ECO:0007669"/>
    <property type="project" value="TreeGrafter"/>
</dbReference>
<dbReference type="Pfam" id="PF00109">
    <property type="entry name" value="ketoacyl-synt"/>
    <property type="match status" value="3"/>
</dbReference>
<feature type="domain" description="Ketosynthase family 3 (KS3)" evidence="6">
    <location>
        <begin position="329"/>
        <end position="778"/>
    </location>
</feature>
<accession>A0A061A0Q4</accession>
<dbReference type="SUPFAM" id="SSF51735">
    <property type="entry name" value="NAD(P)-binding Rossmann-fold domains"/>
    <property type="match status" value="2"/>
</dbReference>
<evidence type="ECO:0000256" key="4">
    <source>
        <dbReference type="RuleBase" id="RU003694"/>
    </source>
</evidence>
<dbReference type="Gene3D" id="3.40.47.10">
    <property type="match status" value="2"/>
</dbReference>
<dbReference type="SMART" id="SM00822">
    <property type="entry name" value="PKS_KR"/>
    <property type="match status" value="1"/>
</dbReference>
<keyword evidence="9" id="KW-1185">Reference proteome</keyword>
<dbReference type="FunFam" id="3.40.50.720:FF:000084">
    <property type="entry name" value="Short-chain dehydrogenase reductase"/>
    <property type="match status" value="1"/>
</dbReference>
<dbReference type="GO" id="GO:0005886">
    <property type="term" value="C:plasma membrane"/>
    <property type="evidence" value="ECO:0007669"/>
    <property type="project" value="TreeGrafter"/>
</dbReference>
<dbReference type="InterPro" id="IPR013968">
    <property type="entry name" value="PKS_KR"/>
</dbReference>
<feature type="compositionally biased region" description="Pro residues" evidence="5">
    <location>
        <begin position="1678"/>
        <end position="1691"/>
    </location>
</feature>
<gene>
    <name evidence="8" type="ORF">J2Z30_001136</name>
    <name evidence="7" type="ORF">SIRAN8152</name>
</gene>
<dbReference type="Pfam" id="PF02801">
    <property type="entry name" value="Ketoacyl-synt_C"/>
    <property type="match status" value="1"/>
</dbReference>
<evidence type="ECO:0000313" key="8">
    <source>
        <dbReference type="EMBL" id="MBP2060138.1"/>
    </source>
</evidence>
<feature type="compositionally biased region" description="Low complexity" evidence="5">
    <location>
        <begin position="276"/>
        <end position="292"/>
    </location>
</feature>
<organism evidence="7">
    <name type="scientific">Streptomyces iranensis</name>
    <dbReference type="NCBI Taxonomy" id="576784"/>
    <lineage>
        <taxon>Bacteria</taxon>
        <taxon>Bacillati</taxon>
        <taxon>Actinomycetota</taxon>
        <taxon>Actinomycetes</taxon>
        <taxon>Kitasatosporales</taxon>
        <taxon>Streptomycetaceae</taxon>
        <taxon>Streptomyces</taxon>
        <taxon>Streptomyces violaceusniger group</taxon>
    </lineage>
</organism>